<evidence type="ECO:0000259" key="2">
    <source>
        <dbReference type="Pfam" id="PF01966"/>
    </source>
</evidence>
<feature type="region of interest" description="Disordered" evidence="1">
    <location>
        <begin position="101"/>
        <end position="125"/>
    </location>
</feature>
<dbReference type="SUPFAM" id="SSF109604">
    <property type="entry name" value="HD-domain/PDEase-like"/>
    <property type="match status" value="1"/>
</dbReference>
<dbReference type="PANTHER" id="PTHR35569">
    <property type="entry name" value="CYANAMIDE HYDRATASE DDI2-RELATED"/>
    <property type="match status" value="1"/>
</dbReference>
<evidence type="ECO:0000313" key="3">
    <source>
        <dbReference type="EMBL" id="MFK4270452.1"/>
    </source>
</evidence>
<dbReference type="Proteomes" id="UP001620295">
    <property type="component" value="Unassembled WGS sequence"/>
</dbReference>
<comment type="caution">
    <text evidence="3">The sequence shown here is derived from an EMBL/GenBank/DDBJ whole genome shotgun (WGS) entry which is preliminary data.</text>
</comment>
<protein>
    <submittedName>
        <fullName evidence="3">HD domain-containing protein</fullName>
    </submittedName>
</protein>
<feature type="compositionally biased region" description="Polar residues" evidence="1">
    <location>
        <begin position="112"/>
        <end position="125"/>
    </location>
</feature>
<evidence type="ECO:0000256" key="1">
    <source>
        <dbReference type="SAM" id="MobiDB-lite"/>
    </source>
</evidence>
<name>A0ABW8LWZ3_9ACTN</name>
<gene>
    <name evidence="3" type="ORF">ACI2L5_36820</name>
</gene>
<dbReference type="CDD" id="cd00077">
    <property type="entry name" value="HDc"/>
    <property type="match status" value="1"/>
</dbReference>
<dbReference type="PANTHER" id="PTHR35569:SF1">
    <property type="entry name" value="CYANAMIDE HYDRATASE DDI2-RELATED"/>
    <property type="match status" value="1"/>
</dbReference>
<feature type="domain" description="HD" evidence="2">
    <location>
        <begin position="39"/>
        <end position="104"/>
    </location>
</feature>
<dbReference type="EMBL" id="JBJDQH010000014">
    <property type="protein sequence ID" value="MFK4270452.1"/>
    <property type="molecule type" value="Genomic_DNA"/>
</dbReference>
<dbReference type="Pfam" id="PF01966">
    <property type="entry name" value="HD"/>
    <property type="match status" value="1"/>
</dbReference>
<dbReference type="RefSeq" id="WP_358632041.1">
    <property type="nucleotide sequence ID" value="NZ_JBFAEV010000003.1"/>
</dbReference>
<dbReference type="InterPro" id="IPR006674">
    <property type="entry name" value="HD_domain"/>
</dbReference>
<evidence type="ECO:0000313" key="4">
    <source>
        <dbReference type="Proteomes" id="UP001620295"/>
    </source>
</evidence>
<keyword evidence="4" id="KW-1185">Reference proteome</keyword>
<organism evidence="3 4">
    <name type="scientific">Streptomyces milbemycinicus</name>
    <dbReference type="NCBI Taxonomy" id="476552"/>
    <lineage>
        <taxon>Bacteria</taxon>
        <taxon>Bacillati</taxon>
        <taxon>Actinomycetota</taxon>
        <taxon>Actinomycetes</taxon>
        <taxon>Kitasatosporales</taxon>
        <taxon>Streptomycetaceae</taxon>
        <taxon>Streptomyces</taxon>
    </lineage>
</organism>
<accession>A0ABW8LWZ3</accession>
<proteinExistence type="predicted"/>
<sequence>MTDKEHETTDPYAGLPFPRTDLSLKALRHAHGLEPPAIFNHSLRTYLYGRSLGERQVLQPGHDYDDELLFVGCALHDAGLSLEGDGDQTFNVDGADLAARFSSPTRGWPPTASRSSGTPSPSIRS</sequence>
<reference evidence="3 4" key="1">
    <citation type="submission" date="2024-11" db="EMBL/GenBank/DDBJ databases">
        <title>The Natural Products Discovery Center: Release of the First 8490 Sequenced Strains for Exploring Actinobacteria Biosynthetic Diversity.</title>
        <authorList>
            <person name="Kalkreuter E."/>
            <person name="Kautsar S.A."/>
            <person name="Yang D."/>
            <person name="Bader C.D."/>
            <person name="Teijaro C.N."/>
            <person name="Fluegel L."/>
            <person name="Davis C.M."/>
            <person name="Simpson J.R."/>
            <person name="Lauterbach L."/>
            <person name="Steele A.D."/>
            <person name="Gui C."/>
            <person name="Meng S."/>
            <person name="Li G."/>
            <person name="Viehrig K."/>
            <person name="Ye F."/>
            <person name="Su P."/>
            <person name="Kiefer A.F."/>
            <person name="Nichols A."/>
            <person name="Cepeda A.J."/>
            <person name="Yan W."/>
            <person name="Fan B."/>
            <person name="Jiang Y."/>
            <person name="Adhikari A."/>
            <person name="Zheng C.-J."/>
            <person name="Schuster L."/>
            <person name="Cowan T.M."/>
            <person name="Smanski M.J."/>
            <person name="Chevrette M.G."/>
            <person name="De Carvalho L.P.S."/>
            <person name="Shen B."/>
        </authorList>
    </citation>
    <scope>NUCLEOTIDE SEQUENCE [LARGE SCALE GENOMIC DNA]</scope>
    <source>
        <strain evidence="3 4">NPDC020863</strain>
    </source>
</reference>
<dbReference type="InterPro" id="IPR003607">
    <property type="entry name" value="HD/PDEase_dom"/>
</dbReference>